<sequence length="378" mass="42411">MYLGAPIKPKDSSTNENVQENKPKKINEYKLPKDIGPGLLKFCLTHSDSPNLKETVLPEGRDPKDYDWLRQAFDNLEDDAKKMKKLLEVFDDSKEENQSLSKEEREKKYITSLETLQFYIEDIDNAGDFIKIGGITVLIKLLSDSRENGDKVRADAATCLSTITQSEETIQAYLHSLGVLELAVKQLQKEISPLVREKFLSLISSLLSYEIKNSNFDKSILNTIVELTTTFLSPTVELTVQLDDGSSTQTVSVDNGVSGISKACFLLNKIFIATPDIKEFAIKCGTLDGLIGLIKAFNKIQQQSTSNASSLLDTQIVMVEKAEITLLQLIHKNQTALEQCKQQHLSPEIEKRLTFISKNSNDYVDEIQTLKNIKSLLK</sequence>
<dbReference type="PANTHER" id="PTHR19316:SF18">
    <property type="entry name" value="HSP70-BINDING PROTEIN 1"/>
    <property type="match status" value="1"/>
</dbReference>
<dbReference type="InterPro" id="IPR050693">
    <property type="entry name" value="Hsp70_NEF-Inhibitors"/>
</dbReference>
<dbReference type="Pfam" id="PF08609">
    <property type="entry name" value="Fes1"/>
    <property type="match status" value="1"/>
</dbReference>
<feature type="coiled-coil region" evidence="3">
    <location>
        <begin position="66"/>
        <end position="103"/>
    </location>
</feature>
<keyword evidence="3" id="KW-0175">Coiled coil</keyword>
<evidence type="ECO:0000313" key="7">
    <source>
        <dbReference type="Proteomes" id="UP001344447"/>
    </source>
</evidence>
<evidence type="ECO:0000256" key="4">
    <source>
        <dbReference type="SAM" id="MobiDB-lite"/>
    </source>
</evidence>
<dbReference type="PROSITE" id="PS50176">
    <property type="entry name" value="ARM_REPEAT"/>
    <property type="match status" value="1"/>
</dbReference>
<name>A0AAN7U3L2_9MYCE</name>
<dbReference type="PANTHER" id="PTHR19316">
    <property type="entry name" value="PROTEIN FOLDING REGULATOR"/>
    <property type="match status" value="1"/>
</dbReference>
<dbReference type="InterPro" id="IPR013918">
    <property type="entry name" value="Nucleotide_exch_fac_Fes1"/>
</dbReference>
<dbReference type="Proteomes" id="UP001344447">
    <property type="component" value="Unassembled WGS sequence"/>
</dbReference>
<gene>
    <name evidence="6" type="ORF">RB653_001045</name>
</gene>
<evidence type="ECO:0000256" key="3">
    <source>
        <dbReference type="SAM" id="Coils"/>
    </source>
</evidence>
<feature type="region of interest" description="Disordered" evidence="4">
    <location>
        <begin position="1"/>
        <end position="29"/>
    </location>
</feature>
<dbReference type="InterPro" id="IPR000225">
    <property type="entry name" value="Armadillo"/>
</dbReference>
<accession>A0AAN7U3L2</accession>
<dbReference type="InterPro" id="IPR011989">
    <property type="entry name" value="ARM-like"/>
</dbReference>
<dbReference type="SUPFAM" id="SSF48371">
    <property type="entry name" value="ARM repeat"/>
    <property type="match status" value="1"/>
</dbReference>
<dbReference type="EMBL" id="JAVFKY010000002">
    <property type="protein sequence ID" value="KAK5581018.1"/>
    <property type="molecule type" value="Genomic_DNA"/>
</dbReference>
<proteinExistence type="predicted"/>
<keyword evidence="1" id="KW-0677">Repeat</keyword>
<dbReference type="InterPro" id="IPR016024">
    <property type="entry name" value="ARM-type_fold"/>
</dbReference>
<evidence type="ECO:0000256" key="2">
    <source>
        <dbReference type="PROSITE-ProRule" id="PRU00259"/>
    </source>
</evidence>
<evidence type="ECO:0000256" key="1">
    <source>
        <dbReference type="ARBA" id="ARBA00022737"/>
    </source>
</evidence>
<evidence type="ECO:0000313" key="6">
    <source>
        <dbReference type="EMBL" id="KAK5581018.1"/>
    </source>
</evidence>
<dbReference type="GO" id="GO:0005783">
    <property type="term" value="C:endoplasmic reticulum"/>
    <property type="evidence" value="ECO:0007669"/>
    <property type="project" value="TreeGrafter"/>
</dbReference>
<protein>
    <recommendedName>
        <fullName evidence="5">Nucleotide exchange factor Fes1 domain-containing protein</fullName>
    </recommendedName>
</protein>
<comment type="caution">
    <text evidence="6">The sequence shown here is derived from an EMBL/GenBank/DDBJ whole genome shotgun (WGS) entry which is preliminary data.</text>
</comment>
<organism evidence="6 7">
    <name type="scientific">Dictyostelium firmibasis</name>
    <dbReference type="NCBI Taxonomy" id="79012"/>
    <lineage>
        <taxon>Eukaryota</taxon>
        <taxon>Amoebozoa</taxon>
        <taxon>Evosea</taxon>
        <taxon>Eumycetozoa</taxon>
        <taxon>Dictyostelia</taxon>
        <taxon>Dictyosteliales</taxon>
        <taxon>Dictyosteliaceae</taxon>
        <taxon>Dictyostelium</taxon>
    </lineage>
</organism>
<reference evidence="6 7" key="1">
    <citation type="submission" date="2023-11" db="EMBL/GenBank/DDBJ databases">
        <title>Dfirmibasis_genome.</title>
        <authorList>
            <person name="Edelbroek B."/>
            <person name="Kjellin J."/>
            <person name="Jerlstrom-Hultqvist J."/>
            <person name="Soderbom F."/>
        </authorList>
    </citation>
    <scope>NUCLEOTIDE SEQUENCE [LARGE SCALE GENOMIC DNA]</scope>
    <source>
        <strain evidence="6 7">TNS-C-14</strain>
    </source>
</reference>
<dbReference type="Gene3D" id="1.25.10.10">
    <property type="entry name" value="Leucine-rich Repeat Variant"/>
    <property type="match status" value="1"/>
</dbReference>
<keyword evidence="7" id="KW-1185">Reference proteome</keyword>
<feature type="repeat" description="ARM" evidence="2">
    <location>
        <begin position="133"/>
        <end position="178"/>
    </location>
</feature>
<feature type="domain" description="Nucleotide exchange factor Fes1" evidence="5">
    <location>
        <begin position="38"/>
        <end position="128"/>
    </location>
</feature>
<evidence type="ECO:0000259" key="5">
    <source>
        <dbReference type="Pfam" id="PF08609"/>
    </source>
</evidence>
<dbReference type="GO" id="GO:0000774">
    <property type="term" value="F:adenyl-nucleotide exchange factor activity"/>
    <property type="evidence" value="ECO:0007669"/>
    <property type="project" value="TreeGrafter"/>
</dbReference>
<feature type="compositionally biased region" description="Basic and acidic residues" evidence="4">
    <location>
        <begin position="8"/>
        <end position="29"/>
    </location>
</feature>
<dbReference type="AlphaFoldDB" id="A0AAN7U3L2"/>